<evidence type="ECO:0000313" key="3">
    <source>
        <dbReference type="Proteomes" id="UP001177003"/>
    </source>
</evidence>
<dbReference type="EMBL" id="OX465082">
    <property type="protein sequence ID" value="CAI9290974.1"/>
    <property type="molecule type" value="Genomic_DNA"/>
</dbReference>
<organism evidence="2 3">
    <name type="scientific">Lactuca saligna</name>
    <name type="common">Willowleaf lettuce</name>
    <dbReference type="NCBI Taxonomy" id="75948"/>
    <lineage>
        <taxon>Eukaryota</taxon>
        <taxon>Viridiplantae</taxon>
        <taxon>Streptophyta</taxon>
        <taxon>Embryophyta</taxon>
        <taxon>Tracheophyta</taxon>
        <taxon>Spermatophyta</taxon>
        <taxon>Magnoliopsida</taxon>
        <taxon>eudicotyledons</taxon>
        <taxon>Gunneridae</taxon>
        <taxon>Pentapetalae</taxon>
        <taxon>asterids</taxon>
        <taxon>campanulids</taxon>
        <taxon>Asterales</taxon>
        <taxon>Asteraceae</taxon>
        <taxon>Cichorioideae</taxon>
        <taxon>Cichorieae</taxon>
        <taxon>Lactucinae</taxon>
        <taxon>Lactuca</taxon>
    </lineage>
</organism>
<dbReference type="AlphaFoldDB" id="A0AA35ZF34"/>
<reference evidence="2" key="1">
    <citation type="submission" date="2023-04" db="EMBL/GenBank/DDBJ databases">
        <authorList>
            <person name="Vijverberg K."/>
            <person name="Xiong W."/>
            <person name="Schranz E."/>
        </authorList>
    </citation>
    <scope>NUCLEOTIDE SEQUENCE</scope>
</reference>
<feature type="region of interest" description="Disordered" evidence="1">
    <location>
        <begin position="41"/>
        <end position="110"/>
    </location>
</feature>
<name>A0AA35ZF34_LACSI</name>
<evidence type="ECO:0000256" key="1">
    <source>
        <dbReference type="SAM" id="MobiDB-lite"/>
    </source>
</evidence>
<feature type="compositionally biased region" description="Polar residues" evidence="1">
    <location>
        <begin position="94"/>
        <end position="107"/>
    </location>
</feature>
<accession>A0AA35ZF34</accession>
<feature type="compositionally biased region" description="Basic and acidic residues" evidence="1">
    <location>
        <begin position="72"/>
        <end position="83"/>
    </location>
</feature>
<proteinExistence type="predicted"/>
<evidence type="ECO:0000313" key="2">
    <source>
        <dbReference type="EMBL" id="CAI9290974.1"/>
    </source>
</evidence>
<dbReference type="Proteomes" id="UP001177003">
    <property type="component" value="Chromosome 6"/>
</dbReference>
<sequence>MMFTISEDFLKKLEAFMTQQTQNTIDLKAAVETLQAKKTSMEKGLLAQSQNKGEKCVRSEGDDDESVEEEVEMVRFEDPHEQGQGRGRGRGVGLSSNPNNKGQTTSIVGGRGRVFLGNHLLG</sequence>
<gene>
    <name evidence="2" type="ORF">LSALG_LOCUS30140</name>
</gene>
<keyword evidence="3" id="KW-1185">Reference proteome</keyword>
<feature type="compositionally biased region" description="Acidic residues" evidence="1">
    <location>
        <begin position="61"/>
        <end position="71"/>
    </location>
</feature>
<protein>
    <submittedName>
        <fullName evidence="2">Uncharacterized protein</fullName>
    </submittedName>
</protein>